<evidence type="ECO:0000313" key="1">
    <source>
        <dbReference type="EMBL" id="QBQ53532.1"/>
    </source>
</evidence>
<dbReference type="AlphaFoldDB" id="A0A4P7BYI1"/>
<protein>
    <submittedName>
        <fullName evidence="1">Uncharacterized protein</fullName>
    </submittedName>
</protein>
<evidence type="ECO:0000313" key="2">
    <source>
        <dbReference type="Proteomes" id="UP000294325"/>
    </source>
</evidence>
<dbReference type="Proteomes" id="UP000294325">
    <property type="component" value="Chromosome"/>
</dbReference>
<sequence>MQSLLFFIDASFLTYSRAILILPIVGLLLGLSGCSSPPPEEEVGRRASERWQALIQGDFNRAYEYLSPGYRAVNSFDLYRARIGQAVQWKEATLKNVSCADKACEVTVNIRYRYANPRVGNYEGERPIKEKWTEVDGEWWFLPED</sequence>
<proteinExistence type="predicted"/>
<dbReference type="OrthoDB" id="5738094at2"/>
<dbReference type="EMBL" id="CP038033">
    <property type="protein sequence ID" value="QBQ53532.1"/>
    <property type="molecule type" value="Genomic_DNA"/>
</dbReference>
<name>A0A4P7BYI1_9GAMM</name>
<dbReference type="RefSeq" id="WP_134356546.1">
    <property type="nucleotide sequence ID" value="NZ_CP038033.1"/>
</dbReference>
<organism evidence="1 2">
    <name type="scientific">Nitrosococcus wardiae</name>
    <dbReference type="NCBI Taxonomy" id="1814290"/>
    <lineage>
        <taxon>Bacteria</taxon>
        <taxon>Pseudomonadati</taxon>
        <taxon>Pseudomonadota</taxon>
        <taxon>Gammaproteobacteria</taxon>
        <taxon>Chromatiales</taxon>
        <taxon>Chromatiaceae</taxon>
        <taxon>Nitrosococcus</taxon>
    </lineage>
</organism>
<dbReference type="KEGG" id="nwr:E3U44_02690"/>
<accession>A0A4P7BYI1</accession>
<reference evidence="1 2" key="1">
    <citation type="submission" date="2019-03" db="EMBL/GenBank/DDBJ databases">
        <title>The genome sequence of Nitrosococcus wardiae strain D1FHST reveals the archetypal metabolic capacity of ammonia-oxidizing Gammaproteobacteria.</title>
        <authorList>
            <person name="Wang L."/>
            <person name="Lim C.K."/>
            <person name="Hanson T.E."/>
            <person name="Dang H."/>
            <person name="Klotz M.G."/>
        </authorList>
    </citation>
    <scope>NUCLEOTIDE SEQUENCE [LARGE SCALE GENOMIC DNA]</scope>
    <source>
        <strain evidence="1 2">D1FHS</strain>
    </source>
</reference>
<gene>
    <name evidence="1" type="ORF">E3U44_02690</name>
</gene>
<keyword evidence="2" id="KW-1185">Reference proteome</keyword>